<reference evidence="1" key="1">
    <citation type="journal article" date="2021" name="Open Biol.">
        <title>Shared evolutionary footprints suggest mitochondrial oxidative damage underlies multiple complex I losses in fungi.</title>
        <authorList>
            <person name="Schikora-Tamarit M.A."/>
            <person name="Marcet-Houben M."/>
            <person name="Nosek J."/>
            <person name="Gabaldon T."/>
        </authorList>
    </citation>
    <scope>NUCLEOTIDE SEQUENCE</scope>
    <source>
        <strain evidence="1">CBS6341</strain>
    </source>
</reference>
<reference evidence="1" key="2">
    <citation type="submission" date="2021-01" db="EMBL/GenBank/DDBJ databases">
        <authorList>
            <person name="Schikora-Tamarit M.A."/>
        </authorList>
    </citation>
    <scope>NUCLEOTIDE SEQUENCE</scope>
    <source>
        <strain evidence="1">CBS6341</strain>
    </source>
</reference>
<dbReference type="EMBL" id="JAEUBF010000264">
    <property type="protein sequence ID" value="KAH3679680.1"/>
    <property type="molecule type" value="Genomic_DNA"/>
</dbReference>
<dbReference type="Proteomes" id="UP000769528">
    <property type="component" value="Unassembled WGS sequence"/>
</dbReference>
<name>A0A9P8PY44_9ASCO</name>
<organism evidence="1 2">
    <name type="scientific">Wickerhamomyces mucosus</name>
    <dbReference type="NCBI Taxonomy" id="1378264"/>
    <lineage>
        <taxon>Eukaryota</taxon>
        <taxon>Fungi</taxon>
        <taxon>Dikarya</taxon>
        <taxon>Ascomycota</taxon>
        <taxon>Saccharomycotina</taxon>
        <taxon>Saccharomycetes</taxon>
        <taxon>Phaffomycetales</taxon>
        <taxon>Wickerhamomycetaceae</taxon>
        <taxon>Wickerhamomyces</taxon>
    </lineage>
</organism>
<dbReference type="Pfam" id="PF07957">
    <property type="entry name" value="DUF3294"/>
    <property type="match status" value="1"/>
</dbReference>
<evidence type="ECO:0000313" key="1">
    <source>
        <dbReference type="EMBL" id="KAH3679680.1"/>
    </source>
</evidence>
<dbReference type="AlphaFoldDB" id="A0A9P8PY44"/>
<protein>
    <recommendedName>
        <fullName evidence="3">Mrp8p</fullName>
    </recommendedName>
</protein>
<proteinExistence type="predicted"/>
<accession>A0A9P8PY44</accession>
<evidence type="ECO:0000313" key="2">
    <source>
        <dbReference type="Proteomes" id="UP000769528"/>
    </source>
</evidence>
<keyword evidence="2" id="KW-1185">Reference proteome</keyword>
<dbReference type="InterPro" id="IPR012917">
    <property type="entry name" value="DUF3294"/>
</dbReference>
<gene>
    <name evidence="1" type="ORF">WICMUC_000820</name>
</gene>
<dbReference type="OrthoDB" id="4076200at2759"/>
<sequence length="215" mass="24876">MSSIEELQIKIKALEELVAKQTKLISRTGEQVLNLQVQSTSDKVARFNPYSLTGEQPIKKPSKFSKHESTEDYATNEDLVQLVGELQGQLDLIEERSIRRLINSNKKPSDNLAPLFNHDGEEPDLSLYPKDIEALIKIEDINLIKLARFYELLPPTQEERSKFEEYLEGKRENPDLEEVEKEIKIDDYSKEELIEAFDRLARFIGVDARRGEDVW</sequence>
<comment type="caution">
    <text evidence="1">The sequence shown here is derived from an EMBL/GenBank/DDBJ whole genome shotgun (WGS) entry which is preliminary data.</text>
</comment>
<evidence type="ECO:0008006" key="3">
    <source>
        <dbReference type="Google" id="ProtNLM"/>
    </source>
</evidence>